<feature type="chain" id="PRO_5005186236" description="Serine hydrolase" evidence="1">
    <location>
        <begin position="25"/>
        <end position="511"/>
    </location>
</feature>
<name>A0A0G3X7N1_9SPHN</name>
<dbReference type="Pfam" id="PF14534">
    <property type="entry name" value="DUF4440"/>
    <property type="match status" value="1"/>
</dbReference>
<gene>
    <name evidence="4" type="ORF">AM2010_534</name>
</gene>
<dbReference type="PANTHER" id="PTHR43283">
    <property type="entry name" value="BETA-LACTAMASE-RELATED"/>
    <property type="match status" value="1"/>
</dbReference>
<evidence type="ECO:0000259" key="2">
    <source>
        <dbReference type="Pfam" id="PF00144"/>
    </source>
</evidence>
<dbReference type="Proteomes" id="UP000037643">
    <property type="component" value="Chromosome"/>
</dbReference>
<keyword evidence="1" id="KW-0732">Signal</keyword>
<evidence type="ECO:0008006" key="6">
    <source>
        <dbReference type="Google" id="ProtNLM"/>
    </source>
</evidence>
<dbReference type="SUPFAM" id="SSF54427">
    <property type="entry name" value="NTF2-like"/>
    <property type="match status" value="1"/>
</dbReference>
<dbReference type="PANTHER" id="PTHR43283:SF18">
    <property type="match status" value="1"/>
</dbReference>
<dbReference type="Gene3D" id="3.10.450.50">
    <property type="match status" value="1"/>
</dbReference>
<proteinExistence type="predicted"/>
<dbReference type="InterPro" id="IPR012338">
    <property type="entry name" value="Beta-lactam/transpept-like"/>
</dbReference>
<protein>
    <recommendedName>
        <fullName evidence="6">Serine hydrolase</fullName>
    </recommendedName>
</protein>
<dbReference type="KEGG" id="amx:AM2010_534"/>
<feature type="domain" description="DUF4440" evidence="3">
    <location>
        <begin position="50"/>
        <end position="163"/>
    </location>
</feature>
<evidence type="ECO:0000256" key="1">
    <source>
        <dbReference type="SAM" id="SignalP"/>
    </source>
</evidence>
<feature type="domain" description="Beta-lactamase-related" evidence="2">
    <location>
        <begin position="199"/>
        <end position="487"/>
    </location>
</feature>
<evidence type="ECO:0000259" key="3">
    <source>
        <dbReference type="Pfam" id="PF14534"/>
    </source>
</evidence>
<dbReference type="STRING" id="543877.AM2010_534"/>
<sequence length="511" mass="55493" precursor="true">MTRILVAAAMALGAISGSVSPVLAQGAVFAAPTSREELRDQIFAADDILFERAFNECDLAALHDILLPDVEMYHDQAGINRGRDAFIAPVKANICHDGPAKPLRKRVDESIEIYPLYRDGHHYGAIQRGQHEFYIREHDKPLRLTNRARFTHVWLLTDEGWKLKTALSWDHLNPGENGRLEADVLAAGFDGRDEAEYALAAHGIQALSVAVVRDGVVSEVRSFGQASAERAAAADTIYGVASLSKPVSAMLALRLASLDLLDLDGPLAEFHVDPDIADHPWAARVTPRMVLSHTSGLPNWRYLDPDADSTLRFVSEPGTAYRYSGEGFEWLRQAIERKTGRSFESLAQEHVFQPAGMRDSSFMSPVGAGARVATRYDASGAPIATRPSQEANAGASLMTTAGDYARFLAFVMNGGGLGSRLAGEMFAPQVRVDAASAFGLGWQVLLDLADGSRAIQHTGSDPGIRALALGWPNANEGIVILSNSDNAMPLWELILKEEFGKNGQEIIDRNQ</sequence>
<dbReference type="PATRIC" id="fig|543877.4.peg.539"/>
<dbReference type="InterPro" id="IPR032710">
    <property type="entry name" value="NTF2-like_dom_sf"/>
</dbReference>
<dbReference type="InterPro" id="IPR027843">
    <property type="entry name" value="DUF4440"/>
</dbReference>
<accession>A0A0G3X7N1</accession>
<reference evidence="4 5" key="1">
    <citation type="submission" date="2015-06" db="EMBL/GenBank/DDBJ databases">
        <authorList>
            <person name="Kim K.M."/>
        </authorList>
    </citation>
    <scope>NUCLEOTIDE SEQUENCE [LARGE SCALE GENOMIC DNA]</scope>
    <source>
        <strain evidence="4 5">KCTC 22370</strain>
    </source>
</reference>
<dbReference type="AlphaFoldDB" id="A0A0G3X7N1"/>
<dbReference type="OrthoDB" id="119951at2"/>
<organism evidence="4 5">
    <name type="scientific">Pelagerythrobacter marensis</name>
    <dbReference type="NCBI Taxonomy" id="543877"/>
    <lineage>
        <taxon>Bacteria</taxon>
        <taxon>Pseudomonadati</taxon>
        <taxon>Pseudomonadota</taxon>
        <taxon>Alphaproteobacteria</taxon>
        <taxon>Sphingomonadales</taxon>
        <taxon>Erythrobacteraceae</taxon>
        <taxon>Pelagerythrobacter</taxon>
    </lineage>
</organism>
<dbReference type="Gene3D" id="3.40.710.10">
    <property type="entry name" value="DD-peptidase/beta-lactamase superfamily"/>
    <property type="match status" value="1"/>
</dbReference>
<dbReference type="SUPFAM" id="SSF56601">
    <property type="entry name" value="beta-lactamase/transpeptidase-like"/>
    <property type="match status" value="1"/>
</dbReference>
<dbReference type="Pfam" id="PF00144">
    <property type="entry name" value="Beta-lactamase"/>
    <property type="match status" value="1"/>
</dbReference>
<keyword evidence="5" id="KW-1185">Reference proteome</keyword>
<dbReference type="RefSeq" id="WP_150115219.1">
    <property type="nucleotide sequence ID" value="NZ_CP011805.1"/>
</dbReference>
<dbReference type="InterPro" id="IPR050789">
    <property type="entry name" value="Diverse_Enzym_Activities"/>
</dbReference>
<evidence type="ECO:0000313" key="4">
    <source>
        <dbReference type="EMBL" id="AKM06621.1"/>
    </source>
</evidence>
<dbReference type="InterPro" id="IPR001466">
    <property type="entry name" value="Beta-lactam-related"/>
</dbReference>
<evidence type="ECO:0000313" key="5">
    <source>
        <dbReference type="Proteomes" id="UP000037643"/>
    </source>
</evidence>
<dbReference type="EMBL" id="CP011805">
    <property type="protein sequence ID" value="AKM06621.1"/>
    <property type="molecule type" value="Genomic_DNA"/>
</dbReference>
<feature type="signal peptide" evidence="1">
    <location>
        <begin position="1"/>
        <end position="24"/>
    </location>
</feature>